<protein>
    <submittedName>
        <fullName evidence="6">Gamma-glutamyltranspeptidase 1</fullName>
    </submittedName>
</protein>
<dbReference type="Gene3D" id="1.10.246.130">
    <property type="match status" value="1"/>
</dbReference>
<dbReference type="EMBL" id="CACRXK020002019">
    <property type="protein sequence ID" value="CAB3992309.1"/>
    <property type="molecule type" value="Genomic_DNA"/>
</dbReference>
<dbReference type="FunFam" id="3.60.20.40:FF:000001">
    <property type="entry name" value="Gamma-glutamyltranspeptidase 1"/>
    <property type="match status" value="1"/>
</dbReference>
<dbReference type="GO" id="GO:0006751">
    <property type="term" value="P:glutathione catabolic process"/>
    <property type="evidence" value="ECO:0007669"/>
    <property type="project" value="InterPro"/>
</dbReference>
<keyword evidence="5" id="KW-0472">Membrane</keyword>
<organism evidence="6 7">
    <name type="scientific">Paramuricea clavata</name>
    <name type="common">Red gorgonian</name>
    <name type="synonym">Violescent sea-whip</name>
    <dbReference type="NCBI Taxonomy" id="317549"/>
    <lineage>
        <taxon>Eukaryota</taxon>
        <taxon>Metazoa</taxon>
        <taxon>Cnidaria</taxon>
        <taxon>Anthozoa</taxon>
        <taxon>Octocorallia</taxon>
        <taxon>Malacalcyonacea</taxon>
        <taxon>Plexauridae</taxon>
        <taxon>Paramuricea</taxon>
    </lineage>
</organism>
<dbReference type="GO" id="GO:0036374">
    <property type="term" value="F:glutathione hydrolase activity"/>
    <property type="evidence" value="ECO:0007669"/>
    <property type="project" value="InterPro"/>
</dbReference>
<feature type="binding site" evidence="3">
    <location>
        <position position="451"/>
    </location>
    <ligand>
        <name>L-glutamate</name>
        <dbReference type="ChEBI" id="CHEBI:29985"/>
    </ligand>
</feature>
<dbReference type="AlphaFoldDB" id="A0A6S7GQU7"/>
<keyword evidence="1" id="KW-1202">Platelet aggregation activating toxin</keyword>
<gene>
    <name evidence="6" type="ORF">PACLA_8A074373</name>
</gene>
<feature type="compositionally biased region" description="Basic and acidic residues" evidence="4">
    <location>
        <begin position="9"/>
        <end position="20"/>
    </location>
</feature>
<feature type="binding site" evidence="3">
    <location>
        <begin position="479"/>
        <end position="480"/>
    </location>
    <ligand>
        <name>L-glutamate</name>
        <dbReference type="ChEBI" id="CHEBI:29985"/>
    </ligand>
</feature>
<reference evidence="6" key="1">
    <citation type="submission" date="2020-04" db="EMBL/GenBank/DDBJ databases">
        <authorList>
            <person name="Alioto T."/>
            <person name="Alioto T."/>
            <person name="Gomez Garrido J."/>
        </authorList>
    </citation>
    <scope>NUCLEOTIDE SEQUENCE</scope>
    <source>
        <strain evidence="6">A484AB</strain>
    </source>
</reference>
<keyword evidence="5" id="KW-0812">Transmembrane</keyword>
<dbReference type="NCBIfam" id="TIGR00066">
    <property type="entry name" value="g_glut_trans"/>
    <property type="match status" value="1"/>
</dbReference>
<keyword evidence="1" id="KW-0800">Toxin</keyword>
<dbReference type="SUPFAM" id="SSF56235">
    <property type="entry name" value="N-terminal nucleophile aminohydrolases (Ntn hydrolases)"/>
    <property type="match status" value="1"/>
</dbReference>
<evidence type="ECO:0000256" key="1">
    <source>
        <dbReference type="ARBA" id="ARBA00084097"/>
    </source>
</evidence>
<evidence type="ECO:0000313" key="7">
    <source>
        <dbReference type="Proteomes" id="UP001152795"/>
    </source>
</evidence>
<sequence length="606" mass="66018">MSGEEEEFYDKAKTQQDDSHATSQLLQTERNNSLAGPEKKCVQPGGLKVIITGSIIFALAVTVALIIDIYTGEHNVGHGVVSSDSAQCSRVGEDILKKGGSAVDAAIATTLCVGVVCPESSGIGGGGFMLVQSPEGKMEVIDFREVAPADSTKDMFGEDKDKSLTGGLAVAVPGQIQGLEVAHKKFGKLKWKDLFTPAIGIARNGFKIHNSTAKWLKNASIYDDLKNLAPTFLELLNKENIKRPKHADTLEVIANQGSAGFYSGPIAESIVNRVKQSNGILGLEDLKNYTVEIREPLSSDYQDYRIFTAGPPTSGAVLLSALNILQGFNLSLANKSEDLVYHYIVETLKFVYAQRSRLADPRFKPMENITNAMLSKHEAAKLRDLINISKTEKDPKYYGPFFDAPPNKGTSHISVIDRKGGIVSVTSTINGPFGSKLYTSTGILLNNEMDDFSRPGISNLFEVAPSEANYIKPGKRPLSSICPVIALYKSDLCGRQVVLGASGGSRITSAVIQVLFNIITFRRSLEDAIEWPRLHHQLLPMELEAEGEKFSEKLPKEKIIEFLEDKGNKVIRNPKFTAIVNGASKYDGHLYGHADSRRHDGGAVVY</sequence>
<dbReference type="OrthoDB" id="1081007at2759"/>
<evidence type="ECO:0000313" key="6">
    <source>
        <dbReference type="EMBL" id="CAB3992309.1"/>
    </source>
</evidence>
<dbReference type="PRINTS" id="PR01210">
    <property type="entry name" value="GGTRANSPTASE"/>
</dbReference>
<evidence type="ECO:0000256" key="2">
    <source>
        <dbReference type="PIRSR" id="PIRSR600101-1"/>
    </source>
</evidence>
<evidence type="ECO:0000256" key="3">
    <source>
        <dbReference type="PIRSR" id="PIRSR600101-2"/>
    </source>
</evidence>
<comment type="caution">
    <text evidence="6">The sequence shown here is derived from an EMBL/GenBank/DDBJ whole genome shotgun (WGS) entry which is preliminary data.</text>
</comment>
<dbReference type="InterPro" id="IPR043138">
    <property type="entry name" value="GGT_lsub"/>
</dbReference>
<dbReference type="InterPro" id="IPR029055">
    <property type="entry name" value="Ntn_hydrolases_N"/>
</dbReference>
<evidence type="ECO:0000256" key="4">
    <source>
        <dbReference type="SAM" id="MobiDB-lite"/>
    </source>
</evidence>
<keyword evidence="7" id="KW-1185">Reference proteome</keyword>
<feature type="binding site" evidence="3">
    <location>
        <position position="144"/>
    </location>
    <ligand>
        <name>L-glutamate</name>
        <dbReference type="ChEBI" id="CHEBI:29985"/>
    </ligand>
</feature>
<proteinExistence type="predicted"/>
<dbReference type="GO" id="GO:0005886">
    <property type="term" value="C:plasma membrane"/>
    <property type="evidence" value="ECO:0007669"/>
    <property type="project" value="TreeGrafter"/>
</dbReference>
<feature type="region of interest" description="Disordered" evidence="4">
    <location>
        <begin position="1"/>
        <end position="24"/>
    </location>
</feature>
<keyword evidence="1" id="KW-1199">Hemostasis impairing toxin</keyword>
<dbReference type="FunFam" id="1.10.246.130:FF:000001">
    <property type="entry name" value="Gamma-glutamyltransferase 5 isoform 1"/>
    <property type="match status" value="1"/>
</dbReference>
<dbReference type="InterPro" id="IPR000101">
    <property type="entry name" value="GGT_peptidase"/>
</dbReference>
<dbReference type="InterPro" id="IPR043137">
    <property type="entry name" value="GGT_ssub_C"/>
</dbReference>
<dbReference type="PANTHER" id="PTHR11686">
    <property type="entry name" value="GAMMA GLUTAMYL TRANSPEPTIDASE"/>
    <property type="match status" value="1"/>
</dbReference>
<name>A0A6S7GQU7_PARCT</name>
<dbReference type="Proteomes" id="UP001152795">
    <property type="component" value="Unassembled WGS sequence"/>
</dbReference>
<dbReference type="PANTHER" id="PTHR11686:SF54">
    <property type="entry name" value="GLUTATHIONE HYDROLASE 7"/>
    <property type="match status" value="1"/>
</dbReference>
<keyword evidence="5" id="KW-1133">Transmembrane helix</keyword>
<accession>A0A6S7GQU7</accession>
<evidence type="ECO:0000256" key="5">
    <source>
        <dbReference type="SAM" id="Phobius"/>
    </source>
</evidence>
<dbReference type="Gene3D" id="3.60.20.40">
    <property type="match status" value="1"/>
</dbReference>
<feature type="binding site" evidence="3">
    <location>
        <position position="504"/>
    </location>
    <ligand>
        <name>L-glutamate</name>
        <dbReference type="ChEBI" id="CHEBI:29985"/>
    </ligand>
</feature>
<dbReference type="Pfam" id="PF01019">
    <property type="entry name" value="G_glu_transpept"/>
    <property type="match status" value="1"/>
</dbReference>
<feature type="transmembrane region" description="Helical" evidence="5">
    <location>
        <begin position="49"/>
        <end position="70"/>
    </location>
</feature>
<feature type="binding site" evidence="3">
    <location>
        <begin position="428"/>
        <end position="430"/>
    </location>
    <ligand>
        <name>L-glutamate</name>
        <dbReference type="ChEBI" id="CHEBI:29985"/>
    </ligand>
</feature>
<feature type="active site" description="Nucleophile" evidence="2">
    <location>
        <position position="410"/>
    </location>
</feature>